<evidence type="ECO:0000313" key="1">
    <source>
        <dbReference type="EMBL" id="EHQ30155.1"/>
    </source>
</evidence>
<evidence type="ECO:0000313" key="2">
    <source>
        <dbReference type="Proteomes" id="UP000002774"/>
    </source>
</evidence>
<organism evidence="1 2">
    <name type="scientific">Mucilaginibacter paludis DSM 18603</name>
    <dbReference type="NCBI Taxonomy" id="714943"/>
    <lineage>
        <taxon>Bacteria</taxon>
        <taxon>Pseudomonadati</taxon>
        <taxon>Bacteroidota</taxon>
        <taxon>Sphingobacteriia</taxon>
        <taxon>Sphingobacteriales</taxon>
        <taxon>Sphingobacteriaceae</taxon>
        <taxon>Mucilaginibacter</taxon>
    </lineage>
</organism>
<reference evidence="1" key="1">
    <citation type="submission" date="2011-09" db="EMBL/GenBank/DDBJ databases">
        <title>The permanent draft genome of Mucilaginibacter paludis DSM 18603.</title>
        <authorList>
            <consortium name="US DOE Joint Genome Institute (JGI-PGF)"/>
            <person name="Lucas S."/>
            <person name="Han J."/>
            <person name="Lapidus A."/>
            <person name="Bruce D."/>
            <person name="Goodwin L."/>
            <person name="Pitluck S."/>
            <person name="Peters L."/>
            <person name="Kyrpides N."/>
            <person name="Mavromatis K."/>
            <person name="Ivanova N."/>
            <person name="Mikhailova N."/>
            <person name="Held B."/>
            <person name="Detter J.C."/>
            <person name="Tapia R."/>
            <person name="Han C."/>
            <person name="Land M."/>
            <person name="Hauser L."/>
            <person name="Markowitz V."/>
            <person name="Cheng J.-F."/>
            <person name="Hugenholtz P."/>
            <person name="Woyke T."/>
            <person name="Wu D."/>
            <person name="Tindall B."/>
            <person name="Brambilla E."/>
            <person name="Klenk H.-P."/>
            <person name="Eisen J.A."/>
        </authorList>
    </citation>
    <scope>NUCLEOTIDE SEQUENCE [LARGE SCALE GENOMIC DNA]</scope>
    <source>
        <strain evidence="1">DSM 18603</strain>
    </source>
</reference>
<dbReference type="Proteomes" id="UP000002774">
    <property type="component" value="Chromosome"/>
</dbReference>
<protein>
    <recommendedName>
        <fullName evidence="3">DUF3352 domain-containing protein</fullName>
    </recommendedName>
</protein>
<gene>
    <name evidence="1" type="ORF">Mucpa_6097</name>
</gene>
<sequence>MTIVLLIIAVMLSVMYFKNLNPPGQQSGKVMGNIPADAALIFEYKNDQGFYDIFKNSPLLSTLIGDEKSAELNDLKVSVLDNPLLKPLFNGQSLFISLHPQKPTDAIDFLITTSSTADIGDELDQIARQKNGKVLIHEMQLGGKKGYNIYLNATKRRFYLMLADDKTFSASFSQQLVENAAKYKKEKHEKYFVQLSDQQNSNSIANLYVNYTQLSPLFDQLFSTKNTDIFRSFRMLSAIGALSLNYKTDALMFNGISHIQEQGPKSYLDIYRYQQPTVNKLKSIFPASTAYSINFAISDPAKFEDNLFQWQLKAGFTAEKKAVLNRIKKETSIDLNKEFINLLGNEFAIITTRYQEKIALVQLKNGLNLRPFMVNISTMVNDDMGLFNYDKLPFYLLGDAFSIFRRPYFMIADNYLIICNSQSGLTEYYKNYTKGNFLSKSDDFTRFDNLQAERSNVAFFINFKNAGAILKDDLKPAYAKAFEDKKSGWNNYYAAGYQFTASDGDFYTNFYMRLNQPDTAAINPTSN</sequence>
<dbReference type="AlphaFoldDB" id="H1YDE6"/>
<accession>H1YDE6</accession>
<name>H1YDE6_9SPHI</name>
<proteinExistence type="predicted"/>
<evidence type="ECO:0008006" key="3">
    <source>
        <dbReference type="Google" id="ProtNLM"/>
    </source>
</evidence>
<dbReference type="EMBL" id="CM001403">
    <property type="protein sequence ID" value="EHQ30155.1"/>
    <property type="molecule type" value="Genomic_DNA"/>
</dbReference>
<dbReference type="STRING" id="714943.Mucpa_6097"/>
<keyword evidence="2" id="KW-1185">Reference proteome</keyword>
<dbReference type="HOGENOM" id="CLU_519571_0_0_10"/>
<dbReference type="eggNOG" id="COG1520">
    <property type="taxonomic scope" value="Bacteria"/>
</dbReference>